<feature type="chain" id="PRO_5016450759" evidence="1">
    <location>
        <begin position="28"/>
        <end position="249"/>
    </location>
</feature>
<keyword evidence="3" id="KW-1185">Reference proteome</keyword>
<proteinExistence type="predicted"/>
<dbReference type="Gene3D" id="2.40.30.230">
    <property type="match status" value="1"/>
</dbReference>
<dbReference type="OrthoDB" id="1615036at2759"/>
<feature type="signal peptide" evidence="1">
    <location>
        <begin position="1"/>
        <end position="27"/>
    </location>
</feature>
<gene>
    <name evidence="2" type="ORF">TSUD_81450</name>
</gene>
<evidence type="ECO:0000256" key="1">
    <source>
        <dbReference type="SAM" id="SignalP"/>
    </source>
</evidence>
<protein>
    <submittedName>
        <fullName evidence="2">Uncharacterized protein</fullName>
    </submittedName>
</protein>
<sequence length="249" mass="26759">MLSACSRSIYPCLLMVLTSAAITTSIGAPCGTCGTTNGSSGCGGWCGGGASSGVTCACAALPSGVIDVSTPSDWGNFSSPQTAPLIFTLIRIDQTVVHGGWWFRSVQMCPERGCVPAGTPTLKSIEEGGRRKLLNGQARLDLCLGLARRPNRINPQRVGHLGPVQNSLGLTPLIKLEADYDKMMKESQSKDNITIRWDIGLNKKRVAYFVFPKPDQSHSWLKLGARAERNKENNAIPAKWKSLKVPIFA</sequence>
<evidence type="ECO:0000313" key="2">
    <source>
        <dbReference type="EMBL" id="GAU48086.1"/>
    </source>
</evidence>
<accession>A0A2Z6NXA9</accession>
<dbReference type="Proteomes" id="UP000242715">
    <property type="component" value="Unassembled WGS sequence"/>
</dbReference>
<organism evidence="2 3">
    <name type="scientific">Trifolium subterraneum</name>
    <name type="common">Subterranean clover</name>
    <dbReference type="NCBI Taxonomy" id="3900"/>
    <lineage>
        <taxon>Eukaryota</taxon>
        <taxon>Viridiplantae</taxon>
        <taxon>Streptophyta</taxon>
        <taxon>Embryophyta</taxon>
        <taxon>Tracheophyta</taxon>
        <taxon>Spermatophyta</taxon>
        <taxon>Magnoliopsida</taxon>
        <taxon>eudicotyledons</taxon>
        <taxon>Gunneridae</taxon>
        <taxon>Pentapetalae</taxon>
        <taxon>rosids</taxon>
        <taxon>fabids</taxon>
        <taxon>Fabales</taxon>
        <taxon>Fabaceae</taxon>
        <taxon>Papilionoideae</taxon>
        <taxon>50 kb inversion clade</taxon>
        <taxon>NPAAA clade</taxon>
        <taxon>Hologalegina</taxon>
        <taxon>IRL clade</taxon>
        <taxon>Trifolieae</taxon>
        <taxon>Trifolium</taxon>
    </lineage>
</organism>
<keyword evidence="1" id="KW-0732">Signal</keyword>
<evidence type="ECO:0000313" key="3">
    <source>
        <dbReference type="Proteomes" id="UP000242715"/>
    </source>
</evidence>
<reference evidence="3" key="1">
    <citation type="journal article" date="2017" name="Front. Plant Sci.">
        <title>Climate Clever Clovers: New Paradigm to Reduce the Environmental Footprint of Ruminants by Breeding Low Methanogenic Forages Utilizing Haplotype Variation.</title>
        <authorList>
            <person name="Kaur P."/>
            <person name="Appels R."/>
            <person name="Bayer P.E."/>
            <person name="Keeble-Gagnere G."/>
            <person name="Wang J."/>
            <person name="Hirakawa H."/>
            <person name="Shirasawa K."/>
            <person name="Vercoe P."/>
            <person name="Stefanova K."/>
            <person name="Durmic Z."/>
            <person name="Nichols P."/>
            <person name="Revell C."/>
            <person name="Isobe S.N."/>
            <person name="Edwards D."/>
            <person name="Erskine W."/>
        </authorList>
    </citation>
    <scope>NUCLEOTIDE SEQUENCE [LARGE SCALE GENOMIC DNA]</scope>
    <source>
        <strain evidence="3">cv. Daliak</strain>
    </source>
</reference>
<dbReference type="EMBL" id="DF974379">
    <property type="protein sequence ID" value="GAU48086.1"/>
    <property type="molecule type" value="Genomic_DNA"/>
</dbReference>
<dbReference type="AlphaFoldDB" id="A0A2Z6NXA9"/>
<name>A0A2Z6NXA9_TRISU</name>